<feature type="domain" description="ATP-grasp" evidence="2">
    <location>
        <begin position="104"/>
        <end position="296"/>
    </location>
</feature>
<proteinExistence type="predicted"/>
<accession>A0ABV3R207</accession>
<reference evidence="3 4" key="1">
    <citation type="submission" date="2024-06" db="EMBL/GenBank/DDBJ databases">
        <authorList>
            <person name="Tuo L."/>
        </authorList>
    </citation>
    <scope>NUCLEOTIDE SEQUENCE [LARGE SCALE GENOMIC DNA]</scope>
    <source>
        <strain evidence="3 4">ZMM04-5</strain>
    </source>
</reference>
<dbReference type="EMBL" id="JBFOCI010000004">
    <property type="protein sequence ID" value="MEW9807110.1"/>
    <property type="molecule type" value="Genomic_DNA"/>
</dbReference>
<evidence type="ECO:0000313" key="3">
    <source>
        <dbReference type="EMBL" id="MEW9807110.1"/>
    </source>
</evidence>
<dbReference type="SUPFAM" id="SSF56059">
    <property type="entry name" value="Glutathione synthetase ATP-binding domain-like"/>
    <property type="match status" value="1"/>
</dbReference>
<evidence type="ECO:0000313" key="4">
    <source>
        <dbReference type="Proteomes" id="UP001556196"/>
    </source>
</evidence>
<keyword evidence="1" id="KW-0547">Nucleotide-binding</keyword>
<gene>
    <name evidence="3" type="ORF">ABUE31_14045</name>
</gene>
<sequence>MAFARSLGACGIPVIYVTDDTPLPGWSRFVRETVRWPGPHDEQAVPFLLDAAKRRGWHGYLLVAGGDAEVRLVSEHRARLAAAYSIILPDWQALSWLCEKPLLYKRAAELGVRTPSTHAFGSAEAIASADVRFPVVLKPNMGGGNNAFAKAKVIRADDMRSFQLAFRDACAQIGAQNVVVQELIPGGGESQFSYAALWNEGKPVAELTARRSRQYPVDFGYTSTCVEVLDEPEAAEAARTMLASVGFSGLVEVEFKRDGRDGALKLLDVNPRPWSWFGLCRAAGIDLGAMLWDVSQKRPVRPAAARQGVAWVYLVRDVVAAIALMRRGDIGAAAYMRSLRKARSWATFALDDPLPGLIDIPLTVWRVLTRRILG</sequence>
<evidence type="ECO:0000256" key="1">
    <source>
        <dbReference type="PROSITE-ProRule" id="PRU00409"/>
    </source>
</evidence>
<keyword evidence="1" id="KW-0067">ATP-binding</keyword>
<dbReference type="Proteomes" id="UP001556196">
    <property type="component" value="Unassembled WGS sequence"/>
</dbReference>
<dbReference type="Pfam" id="PF15632">
    <property type="entry name" value="ATPgrasp_Ter"/>
    <property type="match status" value="1"/>
</dbReference>
<protein>
    <submittedName>
        <fullName evidence="3">ATP-grasp domain-containing protein</fullName>
    </submittedName>
</protein>
<comment type="caution">
    <text evidence="3">The sequence shown here is derived from an EMBL/GenBank/DDBJ whole genome shotgun (WGS) entry which is preliminary data.</text>
</comment>
<dbReference type="Gene3D" id="3.30.470.20">
    <property type="entry name" value="ATP-grasp fold, B domain"/>
    <property type="match status" value="1"/>
</dbReference>
<keyword evidence="4" id="KW-1185">Reference proteome</keyword>
<dbReference type="PROSITE" id="PS50975">
    <property type="entry name" value="ATP_GRASP"/>
    <property type="match status" value="1"/>
</dbReference>
<name>A0ABV3R207_9HYPH</name>
<dbReference type="InterPro" id="IPR011761">
    <property type="entry name" value="ATP-grasp"/>
</dbReference>
<evidence type="ECO:0000259" key="2">
    <source>
        <dbReference type="PROSITE" id="PS50975"/>
    </source>
</evidence>
<organism evidence="3 4">
    <name type="scientific">Mesorhizobium marinum</name>
    <dbReference type="NCBI Taxonomy" id="3228790"/>
    <lineage>
        <taxon>Bacteria</taxon>
        <taxon>Pseudomonadati</taxon>
        <taxon>Pseudomonadota</taxon>
        <taxon>Alphaproteobacteria</taxon>
        <taxon>Hyphomicrobiales</taxon>
        <taxon>Phyllobacteriaceae</taxon>
        <taxon>Mesorhizobium</taxon>
    </lineage>
</organism>
<dbReference type="RefSeq" id="WP_367724270.1">
    <property type="nucleotide sequence ID" value="NZ_JBFOCI010000004.1"/>
</dbReference>